<dbReference type="Proteomes" id="UP000756710">
    <property type="component" value="Unassembled WGS sequence"/>
</dbReference>
<feature type="signal peptide" evidence="1">
    <location>
        <begin position="1"/>
        <end position="27"/>
    </location>
</feature>
<reference evidence="3 4" key="2">
    <citation type="submission" date="2021-03" db="EMBL/GenBank/DDBJ databases">
        <title>Genomic Encyclopedia of Type Strains, Phase IV (KMG-IV): sequencing the most valuable type-strain genomes for metagenomic binning, comparative biology and taxonomic classification.</title>
        <authorList>
            <person name="Goeker M."/>
        </authorList>
    </citation>
    <scope>NUCLEOTIDE SEQUENCE [LARGE SCALE GENOMIC DNA]</scope>
    <source>
        <strain evidence="3 4">DSM 41954</strain>
    </source>
</reference>
<evidence type="ECO:0000256" key="1">
    <source>
        <dbReference type="SAM" id="SignalP"/>
    </source>
</evidence>
<name>A0A060ZYE8_9ACTN</name>
<keyword evidence="1" id="KW-0732">Signal</keyword>
<keyword evidence="4" id="KW-1185">Reference proteome</keyword>
<evidence type="ECO:0000313" key="2">
    <source>
        <dbReference type="EMBL" id="CDR08513.1"/>
    </source>
</evidence>
<dbReference type="EMBL" id="LK022848">
    <property type="protein sequence ID" value="CDR08513.1"/>
    <property type="molecule type" value="Genomic_DNA"/>
</dbReference>
<protein>
    <recommendedName>
        <fullName evidence="5">Secreted protein</fullName>
    </recommendedName>
</protein>
<evidence type="ECO:0000313" key="4">
    <source>
        <dbReference type="Proteomes" id="UP000756710"/>
    </source>
</evidence>
<accession>A0A060ZYE8</accession>
<dbReference type="RefSeq" id="WP_044572794.1">
    <property type="nucleotide sequence ID" value="NZ_BAABDR010000042.1"/>
</dbReference>
<sequence>MRRIGLVAASVTGAVSLALSPAGPAMAAEGTLTVGLATHTNPSGCYTTNVWPMFVANNTNQVATVFDLPNCQGHAISQVRPNASDIFEFGTSVAIS</sequence>
<dbReference type="AlphaFoldDB" id="A0A060ZYE8"/>
<dbReference type="HOGENOM" id="CLU_2358509_0_0_11"/>
<dbReference type="EMBL" id="JAGGLR010000026">
    <property type="protein sequence ID" value="MBP2066693.1"/>
    <property type="molecule type" value="Genomic_DNA"/>
</dbReference>
<feature type="chain" id="PRO_5001592911" description="Secreted protein" evidence="1">
    <location>
        <begin position="28"/>
        <end position="96"/>
    </location>
</feature>
<reference evidence="2" key="1">
    <citation type="submission" date="2014-05" db="EMBL/GenBank/DDBJ databases">
        <authorList>
            <person name="Horn Fabian"/>
        </authorList>
    </citation>
    <scope>NUCLEOTIDE SEQUENCE</scope>
</reference>
<proteinExistence type="predicted"/>
<evidence type="ECO:0000313" key="3">
    <source>
        <dbReference type="EMBL" id="MBP2066693.1"/>
    </source>
</evidence>
<evidence type="ECO:0008006" key="5">
    <source>
        <dbReference type="Google" id="ProtNLM"/>
    </source>
</evidence>
<dbReference type="GeneID" id="32466934"/>
<gene>
    <name evidence="3" type="ORF">J2Z30_007749</name>
    <name evidence="2" type="ORF">SIRAN5172</name>
</gene>
<organism evidence="2">
    <name type="scientific">Streptomyces iranensis</name>
    <dbReference type="NCBI Taxonomy" id="576784"/>
    <lineage>
        <taxon>Bacteria</taxon>
        <taxon>Bacillati</taxon>
        <taxon>Actinomycetota</taxon>
        <taxon>Actinomycetes</taxon>
        <taxon>Kitasatosporales</taxon>
        <taxon>Streptomycetaceae</taxon>
        <taxon>Streptomyces</taxon>
        <taxon>Streptomyces violaceusniger group</taxon>
    </lineage>
</organism>